<proteinExistence type="predicted"/>
<name>A0A820LCU9_9BILA</name>
<comment type="caution">
    <text evidence="1">The sequence shown here is derived from an EMBL/GenBank/DDBJ whole genome shotgun (WGS) entry which is preliminary data.</text>
</comment>
<reference evidence="1" key="1">
    <citation type="submission" date="2021-02" db="EMBL/GenBank/DDBJ databases">
        <authorList>
            <person name="Nowell W R."/>
        </authorList>
    </citation>
    <scope>NUCLEOTIDE SEQUENCE</scope>
</reference>
<dbReference type="EMBL" id="CAJOAZ010021201">
    <property type="protein sequence ID" value="CAF4353572.1"/>
    <property type="molecule type" value="Genomic_DNA"/>
</dbReference>
<gene>
    <name evidence="1" type="ORF">OXD698_LOCUS48911</name>
</gene>
<feature type="non-terminal residue" evidence="1">
    <location>
        <position position="1"/>
    </location>
</feature>
<evidence type="ECO:0000313" key="1">
    <source>
        <dbReference type="EMBL" id="CAF4353572.1"/>
    </source>
</evidence>
<dbReference type="Pfam" id="PF13516">
    <property type="entry name" value="LRR_6"/>
    <property type="match status" value="2"/>
</dbReference>
<dbReference type="InterPro" id="IPR001611">
    <property type="entry name" value="Leu-rich_rpt"/>
</dbReference>
<accession>A0A820LCU9</accession>
<evidence type="ECO:0000313" key="2">
    <source>
        <dbReference type="Proteomes" id="UP000663844"/>
    </source>
</evidence>
<dbReference type="InterPro" id="IPR032675">
    <property type="entry name" value="LRR_dom_sf"/>
</dbReference>
<dbReference type="AlphaFoldDB" id="A0A820LCU9"/>
<organism evidence="1 2">
    <name type="scientific">Adineta steineri</name>
    <dbReference type="NCBI Taxonomy" id="433720"/>
    <lineage>
        <taxon>Eukaryota</taxon>
        <taxon>Metazoa</taxon>
        <taxon>Spiralia</taxon>
        <taxon>Gnathifera</taxon>
        <taxon>Rotifera</taxon>
        <taxon>Eurotatoria</taxon>
        <taxon>Bdelloidea</taxon>
        <taxon>Adinetida</taxon>
        <taxon>Adinetidae</taxon>
        <taxon>Adineta</taxon>
    </lineage>
</organism>
<sequence length="59" mass="6713">TLKTLDLGTNGISDRGAQYLVDALQINMTLTTFDFTCNKISYQMVQYLTKILEKNSSYK</sequence>
<dbReference type="Gene3D" id="3.80.10.10">
    <property type="entry name" value="Ribonuclease Inhibitor"/>
    <property type="match status" value="1"/>
</dbReference>
<dbReference type="SUPFAM" id="SSF52047">
    <property type="entry name" value="RNI-like"/>
    <property type="match status" value="1"/>
</dbReference>
<protein>
    <submittedName>
        <fullName evidence="1">Uncharacterized protein</fullName>
    </submittedName>
</protein>
<dbReference type="Proteomes" id="UP000663844">
    <property type="component" value="Unassembled WGS sequence"/>
</dbReference>